<evidence type="ECO:0000256" key="8">
    <source>
        <dbReference type="ARBA" id="ARBA00022691"/>
    </source>
</evidence>
<gene>
    <name evidence="12" type="ORF">AB852_19745</name>
</gene>
<dbReference type="SUPFAM" id="SSF53335">
    <property type="entry name" value="S-adenosyl-L-methionine-dependent methyltransferases"/>
    <property type="match status" value="1"/>
</dbReference>
<evidence type="ECO:0000313" key="12">
    <source>
        <dbReference type="EMBL" id="OKH93672.1"/>
    </source>
</evidence>
<comment type="caution">
    <text evidence="12">The sequence shown here is derived from an EMBL/GenBank/DDBJ whole genome shotgun (WGS) entry which is preliminary data.</text>
</comment>
<dbReference type="PROSITE" id="PS01279">
    <property type="entry name" value="PCMT"/>
    <property type="match status" value="1"/>
</dbReference>
<dbReference type="Pfam" id="PF01135">
    <property type="entry name" value="PCMT"/>
    <property type="match status" value="1"/>
</dbReference>
<reference evidence="12 13" key="1">
    <citation type="submission" date="2015-06" db="EMBL/GenBank/DDBJ databases">
        <title>Cloning and characterization of the uncialamcin biosynthetic gene cluster.</title>
        <authorList>
            <person name="Yan X."/>
            <person name="Huang T."/>
            <person name="Ge H."/>
            <person name="Shen B."/>
        </authorList>
    </citation>
    <scope>NUCLEOTIDE SEQUENCE [LARGE SCALE GENOMIC DNA]</scope>
    <source>
        <strain evidence="12 13">DCA2648</strain>
    </source>
</reference>
<keyword evidence="13" id="KW-1185">Reference proteome</keyword>
<evidence type="ECO:0000256" key="10">
    <source>
        <dbReference type="ARBA" id="ARBA00031323"/>
    </source>
</evidence>
<evidence type="ECO:0000313" key="13">
    <source>
        <dbReference type="Proteomes" id="UP000186455"/>
    </source>
</evidence>
<dbReference type="PANTHER" id="PTHR11579">
    <property type="entry name" value="PROTEIN-L-ISOASPARTATE O-METHYLTRANSFERASE"/>
    <property type="match status" value="1"/>
</dbReference>
<dbReference type="GO" id="GO:0005737">
    <property type="term" value="C:cytoplasm"/>
    <property type="evidence" value="ECO:0007669"/>
    <property type="project" value="UniProtKB-SubCell"/>
</dbReference>
<evidence type="ECO:0000256" key="2">
    <source>
        <dbReference type="ARBA" id="ARBA00005369"/>
    </source>
</evidence>
<keyword evidence="6" id="KW-0489">Methyltransferase</keyword>
<evidence type="ECO:0000256" key="1">
    <source>
        <dbReference type="ARBA" id="ARBA00004496"/>
    </source>
</evidence>
<protein>
    <recommendedName>
        <fullName evidence="4">Protein-L-isoaspartate O-methyltransferase</fullName>
        <ecNumber evidence="3">2.1.1.77</ecNumber>
    </recommendedName>
    <alternativeName>
        <fullName evidence="11">L-isoaspartyl protein carboxyl methyltransferase</fullName>
    </alternativeName>
    <alternativeName>
        <fullName evidence="9">Protein L-isoaspartyl methyltransferase</fullName>
    </alternativeName>
    <alternativeName>
        <fullName evidence="10">Protein-beta-aspartate methyltransferase</fullName>
    </alternativeName>
</protein>
<dbReference type="EMBL" id="LFBV01000004">
    <property type="protein sequence ID" value="OKH93672.1"/>
    <property type="molecule type" value="Genomic_DNA"/>
</dbReference>
<keyword evidence="7" id="KW-0808">Transferase</keyword>
<organism evidence="12 13">
    <name type="scientific">Streptomyces uncialis</name>
    <dbReference type="NCBI Taxonomy" id="1048205"/>
    <lineage>
        <taxon>Bacteria</taxon>
        <taxon>Bacillati</taxon>
        <taxon>Actinomycetota</taxon>
        <taxon>Actinomycetes</taxon>
        <taxon>Kitasatosporales</taxon>
        <taxon>Streptomycetaceae</taxon>
        <taxon>Streptomyces</taxon>
    </lineage>
</organism>
<dbReference type="CDD" id="cd02440">
    <property type="entry name" value="AdoMet_MTases"/>
    <property type="match status" value="1"/>
</dbReference>
<evidence type="ECO:0000256" key="5">
    <source>
        <dbReference type="ARBA" id="ARBA00022490"/>
    </source>
</evidence>
<name>A0A1Q4V747_9ACTN</name>
<evidence type="ECO:0000256" key="4">
    <source>
        <dbReference type="ARBA" id="ARBA00013346"/>
    </source>
</evidence>
<accession>A0A1Q4V747</accession>
<evidence type="ECO:0000256" key="3">
    <source>
        <dbReference type="ARBA" id="ARBA00011890"/>
    </source>
</evidence>
<dbReference type="Gene3D" id="3.40.50.150">
    <property type="entry name" value="Vaccinia Virus protein VP39"/>
    <property type="match status" value="1"/>
</dbReference>
<keyword evidence="5" id="KW-0963">Cytoplasm</keyword>
<keyword evidence="8" id="KW-0949">S-adenosyl-L-methionine</keyword>
<dbReference type="GO" id="GO:0004719">
    <property type="term" value="F:protein-L-isoaspartate (D-aspartate) O-methyltransferase activity"/>
    <property type="evidence" value="ECO:0007669"/>
    <property type="project" value="UniProtKB-EC"/>
</dbReference>
<comment type="subcellular location">
    <subcellularLocation>
        <location evidence="1">Cytoplasm</location>
    </subcellularLocation>
</comment>
<dbReference type="InterPro" id="IPR000682">
    <property type="entry name" value="PCMT"/>
</dbReference>
<dbReference type="PANTHER" id="PTHR11579:SF0">
    <property type="entry name" value="PROTEIN-L-ISOASPARTATE(D-ASPARTATE) O-METHYLTRANSFERASE"/>
    <property type="match status" value="1"/>
</dbReference>
<evidence type="ECO:0000256" key="6">
    <source>
        <dbReference type="ARBA" id="ARBA00022603"/>
    </source>
</evidence>
<evidence type="ECO:0000256" key="9">
    <source>
        <dbReference type="ARBA" id="ARBA00030757"/>
    </source>
</evidence>
<dbReference type="AlphaFoldDB" id="A0A1Q4V747"/>
<evidence type="ECO:0000256" key="11">
    <source>
        <dbReference type="ARBA" id="ARBA00031350"/>
    </source>
</evidence>
<dbReference type="InterPro" id="IPR029063">
    <property type="entry name" value="SAM-dependent_MTases_sf"/>
</dbReference>
<comment type="similarity">
    <text evidence="2">Belongs to the methyltransferase superfamily. L-isoaspartyl/D-aspartyl protein methyltransferase family.</text>
</comment>
<sequence length="283" mass="30154">MSAGTLRQRCAAEIDRLDPRGAFHERAWLRRVFLAVPREHFVPERVWWPYPRPEDGRCPALDRAKAPGVWLNAVYTAAAGLVTRVAPGTDRPGDGVREEDFDSGMSAPLTVAGMIHHLDPQVDDRVLEIGTGSGYDAALLAGRVGADRLVTMEIDAQLAVRAGGRLHELGIRPKVVTGDGAHGYAPRAPYDRILSTVAVGRVPQSWVDQLAPGGVIVAPLVTPFGRSACLRLVGDGRGRAEGGPVPGIACRPEPCGPATGFGSYRITVGDGGQHIRFTPADPD</sequence>
<evidence type="ECO:0000256" key="7">
    <source>
        <dbReference type="ARBA" id="ARBA00022679"/>
    </source>
</evidence>
<dbReference type="GO" id="GO:0032259">
    <property type="term" value="P:methylation"/>
    <property type="evidence" value="ECO:0007669"/>
    <property type="project" value="UniProtKB-KW"/>
</dbReference>
<dbReference type="Proteomes" id="UP000186455">
    <property type="component" value="Unassembled WGS sequence"/>
</dbReference>
<proteinExistence type="inferred from homology"/>
<dbReference type="EC" id="2.1.1.77" evidence="3"/>